<dbReference type="Proteomes" id="UP000661077">
    <property type="component" value="Unassembled WGS sequence"/>
</dbReference>
<sequence length="402" mass="43795">MSNMKRSNGTSPLARAVALAAAVTSLAWGQQALAGPTERAQARRMYERLTGTPPSEGLLTQLEDMIEDSGLTATAHFIIDPGQLHSRNFYSVTLKNFAAPWTNRDQSVFAPLNDYTATVIGLVKDDADFRQVLFDDVVYIGTGVTPYSPTSNAHYEALESNNVDLRTLQRTAQSSLNGLPSSATAGVITSRAGAEAFFIDGTNRAMFRFTMLNHLCRDMEQIADITKPPDRIRQDVTRSPGGDSSVFNNNCIGCHSVMDSMAQAFAYYDFDETLGRLVYTPGQVQPKYLINQDNFKPGYVTPNDAWENRMRLPGRNDVNVLGWADLPGSGNGAKSMGQELAYSGAFAQCQAEKVFRKVCFRSPASTQEATAVEDIAERFTNGGGSLRTVFAETAAFCASPQP</sequence>
<evidence type="ECO:0008006" key="4">
    <source>
        <dbReference type="Google" id="ProtNLM"/>
    </source>
</evidence>
<organism evidence="2 3">
    <name type="scientific">Steroidobacter gossypii</name>
    <dbReference type="NCBI Taxonomy" id="2805490"/>
    <lineage>
        <taxon>Bacteria</taxon>
        <taxon>Pseudomonadati</taxon>
        <taxon>Pseudomonadota</taxon>
        <taxon>Gammaproteobacteria</taxon>
        <taxon>Steroidobacterales</taxon>
        <taxon>Steroidobacteraceae</taxon>
        <taxon>Steroidobacter</taxon>
    </lineage>
</organism>
<feature type="signal peptide" evidence="1">
    <location>
        <begin position="1"/>
        <end position="34"/>
    </location>
</feature>
<evidence type="ECO:0000313" key="2">
    <source>
        <dbReference type="EMBL" id="MBM0107405.1"/>
    </source>
</evidence>
<reference evidence="2 3" key="1">
    <citation type="journal article" date="2021" name="Int. J. Syst. Evol. Microbiol.">
        <title>Steroidobacter gossypii sp. nov., isolated from soil of cotton cropping field.</title>
        <authorList>
            <person name="Huang R."/>
            <person name="Yang S."/>
            <person name="Zhen C."/>
            <person name="Liu W."/>
        </authorList>
    </citation>
    <scope>NUCLEOTIDE SEQUENCE [LARGE SCALE GENOMIC DNA]</scope>
    <source>
        <strain evidence="2 3">S1-65</strain>
    </source>
</reference>
<dbReference type="EMBL" id="JAEVLS010000005">
    <property type="protein sequence ID" value="MBM0107405.1"/>
    <property type="molecule type" value="Genomic_DNA"/>
</dbReference>
<keyword evidence="3" id="KW-1185">Reference proteome</keyword>
<feature type="chain" id="PRO_5046936075" description="DUF1585 domain-containing protein" evidence="1">
    <location>
        <begin position="35"/>
        <end position="402"/>
    </location>
</feature>
<evidence type="ECO:0000256" key="1">
    <source>
        <dbReference type="SAM" id="SignalP"/>
    </source>
</evidence>
<gene>
    <name evidence="2" type="ORF">JM946_21915</name>
</gene>
<proteinExistence type="predicted"/>
<dbReference type="RefSeq" id="WP_203169517.1">
    <property type="nucleotide sequence ID" value="NZ_JAEVLS010000005.1"/>
</dbReference>
<evidence type="ECO:0000313" key="3">
    <source>
        <dbReference type="Proteomes" id="UP000661077"/>
    </source>
</evidence>
<accession>A0ABS1X2E9</accession>
<keyword evidence="1" id="KW-0732">Signal</keyword>
<comment type="caution">
    <text evidence="2">The sequence shown here is derived from an EMBL/GenBank/DDBJ whole genome shotgun (WGS) entry which is preliminary data.</text>
</comment>
<name>A0ABS1X2E9_9GAMM</name>
<protein>
    <recommendedName>
        <fullName evidence="4">DUF1585 domain-containing protein</fullName>
    </recommendedName>
</protein>